<keyword evidence="12" id="KW-1185">Reference proteome</keyword>
<dbReference type="InterPro" id="IPR025662">
    <property type="entry name" value="Sigma_54_int_dom_ATP-bd_1"/>
</dbReference>
<dbReference type="InterPro" id="IPR027417">
    <property type="entry name" value="P-loop_NTPase"/>
</dbReference>
<dbReference type="PROSITE" id="PS00675">
    <property type="entry name" value="SIGMA54_INTERACT_1"/>
    <property type="match status" value="1"/>
</dbReference>
<dbReference type="Gene3D" id="3.40.50.300">
    <property type="entry name" value="P-loop containing nucleotide triphosphate hydrolases"/>
    <property type="match status" value="1"/>
</dbReference>
<keyword evidence="5" id="KW-0805">Transcription regulation</keyword>
<dbReference type="InterPro" id="IPR009057">
    <property type="entry name" value="Homeodomain-like_sf"/>
</dbReference>
<dbReference type="Pfam" id="PF02954">
    <property type="entry name" value="HTH_8"/>
    <property type="match status" value="1"/>
</dbReference>
<dbReference type="PRINTS" id="PR01590">
    <property type="entry name" value="HTHFIS"/>
</dbReference>
<feature type="domain" description="Response regulatory" evidence="10">
    <location>
        <begin position="4"/>
        <end position="118"/>
    </location>
</feature>
<dbReference type="EMBL" id="FOOU01000002">
    <property type="protein sequence ID" value="SFF97349.1"/>
    <property type="molecule type" value="Genomic_DNA"/>
</dbReference>
<evidence type="ECO:0000256" key="6">
    <source>
        <dbReference type="ARBA" id="ARBA00023125"/>
    </source>
</evidence>
<dbReference type="PANTHER" id="PTHR32071:SF21">
    <property type="entry name" value="TRANSCRIPTIONAL REGULATORY PROTEIN FLGR"/>
    <property type="match status" value="1"/>
</dbReference>
<dbReference type="Proteomes" id="UP000198623">
    <property type="component" value="Unassembled WGS sequence"/>
</dbReference>
<accession>A0A1I2N3C5</accession>
<dbReference type="GO" id="GO:0043565">
    <property type="term" value="F:sequence-specific DNA binding"/>
    <property type="evidence" value="ECO:0007669"/>
    <property type="project" value="InterPro"/>
</dbReference>
<dbReference type="InterPro" id="IPR002197">
    <property type="entry name" value="HTH_Fis"/>
</dbReference>
<dbReference type="GO" id="GO:0000160">
    <property type="term" value="P:phosphorelay signal transduction system"/>
    <property type="evidence" value="ECO:0007669"/>
    <property type="project" value="UniProtKB-KW"/>
</dbReference>
<dbReference type="GO" id="GO:0006355">
    <property type="term" value="P:regulation of DNA-templated transcription"/>
    <property type="evidence" value="ECO:0007669"/>
    <property type="project" value="InterPro"/>
</dbReference>
<reference evidence="12" key="1">
    <citation type="submission" date="2016-10" db="EMBL/GenBank/DDBJ databases">
        <authorList>
            <person name="Varghese N."/>
            <person name="Submissions S."/>
        </authorList>
    </citation>
    <scope>NUCLEOTIDE SEQUENCE [LARGE SCALE GENOMIC DNA]</scope>
    <source>
        <strain evidence="12">CGMCC 1.10971</strain>
    </source>
</reference>
<dbReference type="Pfam" id="PF00072">
    <property type="entry name" value="Response_reg"/>
    <property type="match status" value="1"/>
</dbReference>
<feature type="domain" description="Sigma-54 factor interaction" evidence="9">
    <location>
        <begin position="128"/>
        <end position="357"/>
    </location>
</feature>
<dbReference type="InterPro" id="IPR003593">
    <property type="entry name" value="AAA+_ATPase"/>
</dbReference>
<dbReference type="Gene3D" id="3.40.50.2300">
    <property type="match status" value="1"/>
</dbReference>
<dbReference type="Pfam" id="PF25601">
    <property type="entry name" value="AAA_lid_14"/>
    <property type="match status" value="1"/>
</dbReference>
<dbReference type="InterPro" id="IPR058031">
    <property type="entry name" value="AAA_lid_NorR"/>
</dbReference>
<keyword evidence="6" id="KW-0238">DNA-binding</keyword>
<dbReference type="PROSITE" id="PS00676">
    <property type="entry name" value="SIGMA54_INTERACT_2"/>
    <property type="match status" value="1"/>
</dbReference>
<evidence type="ECO:0000256" key="7">
    <source>
        <dbReference type="ARBA" id="ARBA00023163"/>
    </source>
</evidence>
<keyword evidence="4" id="KW-0902">Two-component regulatory system</keyword>
<evidence type="ECO:0000256" key="2">
    <source>
        <dbReference type="ARBA" id="ARBA00022741"/>
    </source>
</evidence>
<keyword evidence="1 8" id="KW-0597">Phosphoprotein</keyword>
<dbReference type="OrthoDB" id="9804019at2"/>
<dbReference type="SUPFAM" id="SSF52540">
    <property type="entry name" value="P-loop containing nucleoside triphosphate hydrolases"/>
    <property type="match status" value="1"/>
</dbReference>
<dbReference type="RefSeq" id="WP_090724770.1">
    <property type="nucleotide sequence ID" value="NZ_FOOU01000002.1"/>
</dbReference>
<keyword evidence="3" id="KW-0067">ATP-binding</keyword>
<gene>
    <name evidence="11" type="ORF">SAMN05216175_102218</name>
</gene>
<keyword evidence="7" id="KW-0804">Transcription</keyword>
<dbReference type="InterPro" id="IPR025944">
    <property type="entry name" value="Sigma_54_int_dom_CS"/>
</dbReference>
<dbReference type="Gene3D" id="1.10.10.60">
    <property type="entry name" value="Homeodomain-like"/>
    <property type="match status" value="1"/>
</dbReference>
<feature type="modified residue" description="4-aspartylphosphate" evidence="8">
    <location>
        <position position="53"/>
    </location>
</feature>
<organism evidence="11 12">
    <name type="scientific">Neptunomonas qingdaonensis</name>
    <dbReference type="NCBI Taxonomy" id="1045558"/>
    <lineage>
        <taxon>Bacteria</taxon>
        <taxon>Pseudomonadati</taxon>
        <taxon>Pseudomonadota</taxon>
        <taxon>Gammaproteobacteria</taxon>
        <taxon>Oceanospirillales</taxon>
        <taxon>Oceanospirillaceae</taxon>
        <taxon>Neptunomonas</taxon>
    </lineage>
</organism>
<evidence type="ECO:0000259" key="9">
    <source>
        <dbReference type="PROSITE" id="PS50045"/>
    </source>
</evidence>
<dbReference type="InterPro" id="IPR025943">
    <property type="entry name" value="Sigma_54_int_dom_ATP-bd_2"/>
</dbReference>
<sequence length="476" mass="51980">MSLTVLVVEDDFDLREALVDTLELAGIDAIEAEDGESAIVRLKQTSVDMVVSDVNMPGMCGHALLDYIRQHLPGTPVLLMTAFGQVDKAVDAIRNGAVDYLLKPFEPELFINTIKEYACGVSANTAQPVAVDASSVQLLQLARRVAETASTVLITGESGTGKEVLARYIHDQSPRADKSFIAINCAAIPENMLEAMLFGHEKGAFTGAVASQAGKFEQANGGTLLLDEITEMDLGLQAKLLRVLQEQEVERVGGRGVIKLDVRVLATTNRQLENAVAEGKFREDLYYRLNVFPLQWQPLRARRADIVPLAKGLLEKHCLKMKRSAVRFSAQAETALSQHEWPGNVRELDNVIQRALILQQGNIIMPADLHMMCGAISLQGSLNSPLDSSLDSSLNSPMQSPLQTIADTQGHEVDDVGKLGNDLRQHEFQLIIDALKAAGGSRKEASERLAISPRTLRYKLAKIRESGLDLDKLLAK</sequence>
<evidence type="ECO:0000313" key="12">
    <source>
        <dbReference type="Proteomes" id="UP000198623"/>
    </source>
</evidence>
<dbReference type="CDD" id="cd00009">
    <property type="entry name" value="AAA"/>
    <property type="match status" value="1"/>
</dbReference>
<dbReference type="SUPFAM" id="SSF46689">
    <property type="entry name" value="Homeodomain-like"/>
    <property type="match status" value="1"/>
</dbReference>
<protein>
    <submittedName>
        <fullName evidence="11">Two-component system, response regulator FlrC</fullName>
    </submittedName>
</protein>
<dbReference type="Gene3D" id="1.10.8.60">
    <property type="match status" value="1"/>
</dbReference>
<dbReference type="PROSITE" id="PS50045">
    <property type="entry name" value="SIGMA54_INTERACT_4"/>
    <property type="match status" value="1"/>
</dbReference>
<dbReference type="GO" id="GO:0005524">
    <property type="term" value="F:ATP binding"/>
    <property type="evidence" value="ECO:0007669"/>
    <property type="project" value="UniProtKB-KW"/>
</dbReference>
<evidence type="ECO:0000256" key="5">
    <source>
        <dbReference type="ARBA" id="ARBA00023015"/>
    </source>
</evidence>
<dbReference type="STRING" id="1045558.SAMN05216175_102218"/>
<dbReference type="FunFam" id="3.40.50.2300:FF:000018">
    <property type="entry name" value="DNA-binding transcriptional regulator NtrC"/>
    <property type="match status" value="1"/>
</dbReference>
<evidence type="ECO:0000256" key="1">
    <source>
        <dbReference type="ARBA" id="ARBA00022553"/>
    </source>
</evidence>
<evidence type="ECO:0000256" key="4">
    <source>
        <dbReference type="ARBA" id="ARBA00023012"/>
    </source>
</evidence>
<dbReference type="InterPro" id="IPR011006">
    <property type="entry name" value="CheY-like_superfamily"/>
</dbReference>
<evidence type="ECO:0000259" key="10">
    <source>
        <dbReference type="PROSITE" id="PS50110"/>
    </source>
</evidence>
<proteinExistence type="predicted"/>
<dbReference type="Pfam" id="PF00158">
    <property type="entry name" value="Sigma54_activat"/>
    <property type="match status" value="1"/>
</dbReference>
<dbReference type="InterPro" id="IPR002078">
    <property type="entry name" value="Sigma_54_int"/>
</dbReference>
<dbReference type="FunFam" id="3.40.50.300:FF:000006">
    <property type="entry name" value="DNA-binding transcriptional regulator NtrC"/>
    <property type="match status" value="1"/>
</dbReference>
<dbReference type="PROSITE" id="PS00688">
    <property type="entry name" value="SIGMA54_INTERACT_3"/>
    <property type="match status" value="1"/>
</dbReference>
<dbReference type="SUPFAM" id="SSF52172">
    <property type="entry name" value="CheY-like"/>
    <property type="match status" value="1"/>
</dbReference>
<dbReference type="InterPro" id="IPR001789">
    <property type="entry name" value="Sig_transdc_resp-reg_receiver"/>
</dbReference>
<dbReference type="SMART" id="SM00448">
    <property type="entry name" value="REC"/>
    <property type="match status" value="1"/>
</dbReference>
<evidence type="ECO:0000313" key="11">
    <source>
        <dbReference type="EMBL" id="SFF97349.1"/>
    </source>
</evidence>
<keyword evidence="2" id="KW-0547">Nucleotide-binding</keyword>
<dbReference type="PANTHER" id="PTHR32071">
    <property type="entry name" value="TRANSCRIPTIONAL REGULATORY PROTEIN"/>
    <property type="match status" value="1"/>
</dbReference>
<name>A0A1I2N3C5_9GAMM</name>
<dbReference type="SMART" id="SM00382">
    <property type="entry name" value="AAA"/>
    <property type="match status" value="1"/>
</dbReference>
<evidence type="ECO:0000256" key="3">
    <source>
        <dbReference type="ARBA" id="ARBA00022840"/>
    </source>
</evidence>
<dbReference type="PROSITE" id="PS50110">
    <property type="entry name" value="RESPONSE_REGULATORY"/>
    <property type="match status" value="1"/>
</dbReference>
<dbReference type="AlphaFoldDB" id="A0A1I2N3C5"/>
<evidence type="ECO:0000256" key="8">
    <source>
        <dbReference type="PROSITE-ProRule" id="PRU00169"/>
    </source>
</evidence>